<proteinExistence type="predicted"/>
<protein>
    <submittedName>
        <fullName evidence="1">Uncharacterized protein</fullName>
    </submittedName>
</protein>
<keyword evidence="2" id="KW-1185">Reference proteome</keyword>
<dbReference type="Proteomes" id="UP000324222">
    <property type="component" value="Unassembled WGS sequence"/>
</dbReference>
<evidence type="ECO:0000313" key="1">
    <source>
        <dbReference type="EMBL" id="MPC68466.1"/>
    </source>
</evidence>
<comment type="caution">
    <text evidence="1">The sequence shown here is derived from an EMBL/GenBank/DDBJ whole genome shotgun (WGS) entry which is preliminary data.</text>
</comment>
<sequence>MLRKMQEKAVSPHDLLLSELERARIRARKILMDEVQVNENSTKTQEKEKKAAKVFLSAYKIWLKDTEVQLPEHPWTQYQ</sequence>
<evidence type="ECO:0000313" key="2">
    <source>
        <dbReference type="Proteomes" id="UP000324222"/>
    </source>
</evidence>
<accession>A0A5B7HEP0</accession>
<dbReference type="AlphaFoldDB" id="A0A5B7HEP0"/>
<gene>
    <name evidence="1" type="ORF">E2C01_062668</name>
</gene>
<name>A0A5B7HEP0_PORTR</name>
<dbReference type="EMBL" id="VSRR010027892">
    <property type="protein sequence ID" value="MPC68466.1"/>
    <property type="molecule type" value="Genomic_DNA"/>
</dbReference>
<organism evidence="1 2">
    <name type="scientific">Portunus trituberculatus</name>
    <name type="common">Swimming crab</name>
    <name type="synonym">Neptunus trituberculatus</name>
    <dbReference type="NCBI Taxonomy" id="210409"/>
    <lineage>
        <taxon>Eukaryota</taxon>
        <taxon>Metazoa</taxon>
        <taxon>Ecdysozoa</taxon>
        <taxon>Arthropoda</taxon>
        <taxon>Crustacea</taxon>
        <taxon>Multicrustacea</taxon>
        <taxon>Malacostraca</taxon>
        <taxon>Eumalacostraca</taxon>
        <taxon>Eucarida</taxon>
        <taxon>Decapoda</taxon>
        <taxon>Pleocyemata</taxon>
        <taxon>Brachyura</taxon>
        <taxon>Eubrachyura</taxon>
        <taxon>Portunoidea</taxon>
        <taxon>Portunidae</taxon>
        <taxon>Portuninae</taxon>
        <taxon>Portunus</taxon>
    </lineage>
</organism>
<dbReference type="OrthoDB" id="185373at2759"/>
<reference evidence="1 2" key="1">
    <citation type="submission" date="2019-05" db="EMBL/GenBank/DDBJ databases">
        <title>Another draft genome of Portunus trituberculatus and its Hox gene families provides insights of decapod evolution.</title>
        <authorList>
            <person name="Jeong J.-H."/>
            <person name="Song I."/>
            <person name="Kim S."/>
            <person name="Choi T."/>
            <person name="Kim D."/>
            <person name="Ryu S."/>
            <person name="Kim W."/>
        </authorList>
    </citation>
    <scope>NUCLEOTIDE SEQUENCE [LARGE SCALE GENOMIC DNA]</scope>
    <source>
        <tissue evidence="1">Muscle</tissue>
    </source>
</reference>